<organism evidence="5">
    <name type="scientific">marine metagenome</name>
    <dbReference type="NCBI Taxonomy" id="408172"/>
    <lineage>
        <taxon>unclassified sequences</taxon>
        <taxon>metagenomes</taxon>
        <taxon>ecological metagenomes</taxon>
    </lineage>
</organism>
<protein>
    <recommendedName>
        <fullName evidence="6">Cytochrome oxidase subunit II transmembrane region profile domain-containing protein</fullName>
    </recommendedName>
</protein>
<evidence type="ECO:0000256" key="4">
    <source>
        <dbReference type="SAM" id="Phobius"/>
    </source>
</evidence>
<gene>
    <name evidence="5" type="ORF">METZ01_LOCUS207363</name>
</gene>
<keyword evidence="2 4" id="KW-0812">Transmembrane</keyword>
<evidence type="ECO:0000313" key="5">
    <source>
        <dbReference type="EMBL" id="SVB54509.1"/>
    </source>
</evidence>
<keyword evidence="4" id="KW-1133">Transmembrane helix</keyword>
<keyword evidence="3 4" id="KW-0472">Membrane</keyword>
<dbReference type="GO" id="GO:0016020">
    <property type="term" value="C:membrane"/>
    <property type="evidence" value="ECO:0007669"/>
    <property type="project" value="UniProtKB-SubCell"/>
</dbReference>
<proteinExistence type="predicted"/>
<evidence type="ECO:0000256" key="3">
    <source>
        <dbReference type="ARBA" id="ARBA00023136"/>
    </source>
</evidence>
<reference evidence="5" key="1">
    <citation type="submission" date="2018-05" db="EMBL/GenBank/DDBJ databases">
        <authorList>
            <person name="Lanie J.A."/>
            <person name="Ng W.-L."/>
            <person name="Kazmierczak K.M."/>
            <person name="Andrzejewski T.M."/>
            <person name="Davidsen T.M."/>
            <person name="Wayne K.J."/>
            <person name="Tettelin H."/>
            <person name="Glass J.I."/>
            <person name="Rusch D."/>
            <person name="Podicherti R."/>
            <person name="Tsui H.-C.T."/>
            <person name="Winkler M.E."/>
        </authorList>
    </citation>
    <scope>NUCLEOTIDE SEQUENCE</scope>
</reference>
<feature type="non-terminal residue" evidence="5">
    <location>
        <position position="77"/>
    </location>
</feature>
<feature type="transmembrane region" description="Helical" evidence="4">
    <location>
        <begin position="40"/>
        <end position="61"/>
    </location>
</feature>
<evidence type="ECO:0000256" key="2">
    <source>
        <dbReference type="ARBA" id="ARBA00022692"/>
    </source>
</evidence>
<dbReference type="AlphaFoldDB" id="A0A382EVV7"/>
<dbReference type="SUPFAM" id="SSF81464">
    <property type="entry name" value="Cytochrome c oxidase subunit II-like, transmembrane region"/>
    <property type="match status" value="1"/>
</dbReference>
<sequence>MVIPAITWILLTAILELVAFLTLGALPSQASEQAKVIDDAFFLLIYLAIPVFALVVVFLLYSIMKFRVSGRPTEDGP</sequence>
<comment type="subcellular location">
    <subcellularLocation>
        <location evidence="1">Membrane</location>
    </subcellularLocation>
</comment>
<dbReference type="InterPro" id="IPR036257">
    <property type="entry name" value="Cyt_c_oxidase_su2_TM_sf"/>
</dbReference>
<evidence type="ECO:0000256" key="1">
    <source>
        <dbReference type="ARBA" id="ARBA00004370"/>
    </source>
</evidence>
<accession>A0A382EVV7</accession>
<evidence type="ECO:0008006" key="6">
    <source>
        <dbReference type="Google" id="ProtNLM"/>
    </source>
</evidence>
<dbReference type="EMBL" id="UINC01046459">
    <property type="protein sequence ID" value="SVB54509.1"/>
    <property type="molecule type" value="Genomic_DNA"/>
</dbReference>
<dbReference type="Gene3D" id="1.10.287.90">
    <property type="match status" value="1"/>
</dbReference>
<name>A0A382EVV7_9ZZZZ</name>